<dbReference type="Proteomes" id="UP000241890">
    <property type="component" value="Unassembled WGS sequence"/>
</dbReference>
<evidence type="ECO:0000313" key="6">
    <source>
        <dbReference type="EMBL" id="GBG30106.1"/>
    </source>
</evidence>
<dbReference type="EMBL" id="BEYU01000071">
    <property type="protein sequence ID" value="GBG30106.1"/>
    <property type="molecule type" value="Genomic_DNA"/>
</dbReference>
<gene>
    <name evidence="6" type="ORF">FCC1311_063262</name>
</gene>
<dbReference type="PROSITE" id="PS50005">
    <property type="entry name" value="TPR"/>
    <property type="match status" value="2"/>
</dbReference>
<keyword evidence="7" id="KW-1185">Reference proteome</keyword>
<evidence type="ECO:0000256" key="1">
    <source>
        <dbReference type="ARBA" id="ARBA00000971"/>
    </source>
</evidence>
<keyword evidence="3" id="KW-0697">Rotamase</keyword>
<evidence type="ECO:0000256" key="4">
    <source>
        <dbReference type="ARBA" id="ARBA00023235"/>
    </source>
</evidence>
<comment type="catalytic activity">
    <reaction evidence="1">
        <text>[protein]-peptidylproline (omega=180) = [protein]-peptidylproline (omega=0)</text>
        <dbReference type="Rhea" id="RHEA:16237"/>
        <dbReference type="Rhea" id="RHEA-COMP:10747"/>
        <dbReference type="Rhea" id="RHEA-COMP:10748"/>
        <dbReference type="ChEBI" id="CHEBI:83833"/>
        <dbReference type="ChEBI" id="CHEBI:83834"/>
        <dbReference type="EC" id="5.2.1.8"/>
    </reaction>
</comment>
<reference evidence="6 7" key="1">
    <citation type="submission" date="2017-12" db="EMBL/GenBank/DDBJ databases">
        <title>Sequencing, de novo assembly and annotation of complete genome of a new Thraustochytrid species, strain FCC1311.</title>
        <authorList>
            <person name="Sedici K."/>
            <person name="Godart F."/>
            <person name="Aiese Cigliano R."/>
            <person name="Sanseverino W."/>
            <person name="Barakat M."/>
            <person name="Ortet P."/>
            <person name="Marechal E."/>
            <person name="Cagnac O."/>
            <person name="Amato A."/>
        </authorList>
    </citation>
    <scope>NUCLEOTIDE SEQUENCE [LARGE SCALE GENOMIC DNA]</scope>
</reference>
<feature type="repeat" description="TPR" evidence="5">
    <location>
        <begin position="101"/>
        <end position="134"/>
    </location>
</feature>
<dbReference type="GO" id="GO:0003755">
    <property type="term" value="F:peptidyl-prolyl cis-trans isomerase activity"/>
    <property type="evidence" value="ECO:0007669"/>
    <property type="project" value="UniProtKB-EC"/>
</dbReference>
<dbReference type="PANTHER" id="PTHR46512">
    <property type="entry name" value="PEPTIDYLPROLYL ISOMERASE"/>
    <property type="match status" value="1"/>
</dbReference>
<name>A0A2R5GGS1_9STRA</name>
<feature type="repeat" description="TPR" evidence="5">
    <location>
        <begin position="135"/>
        <end position="168"/>
    </location>
</feature>
<dbReference type="SUPFAM" id="SSF48452">
    <property type="entry name" value="TPR-like"/>
    <property type="match status" value="1"/>
</dbReference>
<evidence type="ECO:0000313" key="7">
    <source>
        <dbReference type="Proteomes" id="UP000241890"/>
    </source>
</evidence>
<dbReference type="Pfam" id="PF13181">
    <property type="entry name" value="TPR_8"/>
    <property type="match status" value="2"/>
</dbReference>
<dbReference type="InterPro" id="IPR050754">
    <property type="entry name" value="FKBP4/5/8-like"/>
</dbReference>
<protein>
    <recommendedName>
        <fullName evidence="2">peptidylprolyl isomerase</fullName>
        <ecNumber evidence="2">5.2.1.8</ecNumber>
    </recommendedName>
</protein>
<dbReference type="InParanoid" id="A0A2R5GGS1"/>
<dbReference type="SMART" id="SM00028">
    <property type="entry name" value="TPR"/>
    <property type="match status" value="3"/>
</dbReference>
<evidence type="ECO:0000256" key="3">
    <source>
        <dbReference type="ARBA" id="ARBA00023110"/>
    </source>
</evidence>
<keyword evidence="4 6" id="KW-0413">Isomerase</keyword>
<dbReference type="AlphaFoldDB" id="A0A2R5GGS1"/>
<accession>A0A2R5GGS1</accession>
<keyword evidence="5" id="KW-0802">TPR repeat</keyword>
<evidence type="ECO:0000256" key="5">
    <source>
        <dbReference type="PROSITE-ProRule" id="PRU00339"/>
    </source>
</evidence>
<dbReference type="EC" id="5.2.1.8" evidence="2"/>
<evidence type="ECO:0000256" key="2">
    <source>
        <dbReference type="ARBA" id="ARBA00013194"/>
    </source>
</evidence>
<sequence>MAETVTAEASNAGVSAGASAEAGAGGLPSTVAAKIEAATALKNEGNALLQSGELRKAARKYRTVFLYVNGLVGCEDEVAKFTPKEDILASGEEDEIKSLKVATYTNLALAYLKLDEAGKAADVANRALQLDASNIKALVRKGQAFTKLKDFDKAKAALLDAAKRDPENRAVRAELAGWKKAYKAWSDAQREEQKRLFGGALSSSATK</sequence>
<dbReference type="OrthoDB" id="433738at2759"/>
<dbReference type="PANTHER" id="PTHR46512:SF9">
    <property type="entry name" value="PEPTIDYLPROLYL ISOMERASE"/>
    <property type="match status" value="1"/>
</dbReference>
<dbReference type="Gene3D" id="1.25.40.10">
    <property type="entry name" value="Tetratricopeptide repeat domain"/>
    <property type="match status" value="1"/>
</dbReference>
<comment type="caution">
    <text evidence="6">The sequence shown here is derived from an EMBL/GenBank/DDBJ whole genome shotgun (WGS) entry which is preliminary data.</text>
</comment>
<proteinExistence type="predicted"/>
<organism evidence="6 7">
    <name type="scientific">Hondaea fermentalgiana</name>
    <dbReference type="NCBI Taxonomy" id="2315210"/>
    <lineage>
        <taxon>Eukaryota</taxon>
        <taxon>Sar</taxon>
        <taxon>Stramenopiles</taxon>
        <taxon>Bigyra</taxon>
        <taxon>Labyrinthulomycetes</taxon>
        <taxon>Thraustochytrida</taxon>
        <taxon>Thraustochytriidae</taxon>
        <taxon>Hondaea</taxon>
    </lineage>
</organism>
<dbReference type="InterPro" id="IPR019734">
    <property type="entry name" value="TPR_rpt"/>
</dbReference>
<dbReference type="InterPro" id="IPR011990">
    <property type="entry name" value="TPR-like_helical_dom_sf"/>
</dbReference>